<evidence type="ECO:0000256" key="4">
    <source>
        <dbReference type="ARBA" id="ARBA00022679"/>
    </source>
</evidence>
<dbReference type="InterPro" id="IPR004607">
    <property type="entry name" value="GART"/>
</dbReference>
<dbReference type="PROSITE" id="PS50268">
    <property type="entry name" value="CADHERIN_2"/>
    <property type="match status" value="1"/>
</dbReference>
<keyword evidence="11" id="KW-0106">Calcium</keyword>
<dbReference type="InterPro" id="IPR011989">
    <property type="entry name" value="ARM-like"/>
</dbReference>
<gene>
    <name evidence="15" type="ORF">GEV33_012207</name>
</gene>
<dbReference type="CDD" id="cd08645">
    <property type="entry name" value="FMT_core_GART"/>
    <property type="match status" value="1"/>
</dbReference>
<dbReference type="InterPro" id="IPR002126">
    <property type="entry name" value="Cadherin-like_dom"/>
</dbReference>
<evidence type="ECO:0000259" key="14">
    <source>
        <dbReference type="PROSITE" id="PS50268"/>
    </source>
</evidence>
<dbReference type="InterPro" id="IPR001555">
    <property type="entry name" value="GART_AS"/>
</dbReference>
<dbReference type="AlphaFoldDB" id="A0A8J6H984"/>
<keyword evidence="6" id="KW-0472">Membrane</keyword>
<dbReference type="PROSITE" id="PS50176">
    <property type="entry name" value="ARM_REPEAT"/>
    <property type="match status" value="1"/>
</dbReference>
<dbReference type="PROSITE" id="PS00373">
    <property type="entry name" value="GART"/>
    <property type="match status" value="1"/>
</dbReference>
<organism evidence="15 16">
    <name type="scientific">Tenebrio molitor</name>
    <name type="common">Yellow mealworm beetle</name>
    <dbReference type="NCBI Taxonomy" id="7067"/>
    <lineage>
        <taxon>Eukaryota</taxon>
        <taxon>Metazoa</taxon>
        <taxon>Ecdysozoa</taxon>
        <taxon>Arthropoda</taxon>
        <taxon>Hexapoda</taxon>
        <taxon>Insecta</taxon>
        <taxon>Pterygota</taxon>
        <taxon>Neoptera</taxon>
        <taxon>Endopterygota</taxon>
        <taxon>Coleoptera</taxon>
        <taxon>Polyphaga</taxon>
        <taxon>Cucujiformia</taxon>
        <taxon>Tenebrionidae</taxon>
        <taxon>Tenebrio</taxon>
    </lineage>
</organism>
<comment type="catalytic activity">
    <reaction evidence="10">
        <text>N(1)-(5-phospho-beta-D-ribosyl)glycinamide + (6R)-10-formyltetrahydrofolate = N(2)-formyl-N(1)-(5-phospho-beta-D-ribosyl)glycinamide + (6S)-5,6,7,8-tetrahydrofolate + H(+)</text>
        <dbReference type="Rhea" id="RHEA:15053"/>
        <dbReference type="ChEBI" id="CHEBI:15378"/>
        <dbReference type="ChEBI" id="CHEBI:57453"/>
        <dbReference type="ChEBI" id="CHEBI:143788"/>
        <dbReference type="ChEBI" id="CHEBI:147286"/>
        <dbReference type="ChEBI" id="CHEBI:195366"/>
        <dbReference type="EC" id="2.1.2.2"/>
    </reaction>
</comment>
<dbReference type="EC" id="2.1.2.2" evidence="3"/>
<dbReference type="InterPro" id="IPR020894">
    <property type="entry name" value="Cadherin_CS"/>
</dbReference>
<evidence type="ECO:0000256" key="3">
    <source>
        <dbReference type="ARBA" id="ARBA00012254"/>
    </source>
</evidence>
<dbReference type="Proteomes" id="UP000719412">
    <property type="component" value="Unassembled WGS sequence"/>
</dbReference>
<reference evidence="15" key="2">
    <citation type="submission" date="2021-08" db="EMBL/GenBank/DDBJ databases">
        <authorList>
            <person name="Eriksson T."/>
        </authorList>
    </citation>
    <scope>NUCLEOTIDE SEQUENCE</scope>
    <source>
        <strain evidence="15">Stoneville</strain>
        <tissue evidence="15">Whole head</tissue>
    </source>
</reference>
<reference evidence="15" key="1">
    <citation type="journal article" date="2020" name="J Insects Food Feed">
        <title>The yellow mealworm (Tenebrio molitor) genome: a resource for the emerging insects as food and feed industry.</title>
        <authorList>
            <person name="Eriksson T."/>
            <person name="Andere A."/>
            <person name="Kelstrup H."/>
            <person name="Emery V."/>
            <person name="Picard C."/>
        </authorList>
    </citation>
    <scope>NUCLEOTIDE SEQUENCE</scope>
    <source>
        <strain evidence="15">Stoneville</strain>
        <tissue evidence="15">Whole head</tissue>
    </source>
</reference>
<dbReference type="GO" id="GO:0004644">
    <property type="term" value="F:phosphoribosylglycinamide formyltransferase activity"/>
    <property type="evidence" value="ECO:0007669"/>
    <property type="project" value="UniProtKB-EC"/>
</dbReference>
<dbReference type="EMBL" id="JABDTM020027399">
    <property type="protein sequence ID" value="KAH0810584.1"/>
    <property type="molecule type" value="Genomic_DNA"/>
</dbReference>
<dbReference type="FunFam" id="3.40.50.170:FF:000006">
    <property type="entry name" value="Trifunctional purine biosynthetic protein adenosine-3"/>
    <property type="match status" value="1"/>
</dbReference>
<dbReference type="InterPro" id="IPR000225">
    <property type="entry name" value="Armadillo"/>
</dbReference>
<dbReference type="InterPro" id="IPR036676">
    <property type="entry name" value="PurM-like_C_sf"/>
</dbReference>
<dbReference type="PROSITE" id="PS51257">
    <property type="entry name" value="PROKAR_LIPOPROTEIN"/>
    <property type="match status" value="1"/>
</dbReference>
<dbReference type="Gene3D" id="1.25.10.10">
    <property type="entry name" value="Leucine-rich Repeat Variant"/>
    <property type="match status" value="1"/>
</dbReference>
<comment type="caution">
    <text evidence="15">The sequence shown here is derived from an EMBL/GenBank/DDBJ whole genome shotgun (WGS) entry which is preliminary data.</text>
</comment>
<evidence type="ECO:0000256" key="1">
    <source>
        <dbReference type="ARBA" id="ARBA00004370"/>
    </source>
</evidence>
<evidence type="ECO:0000313" key="15">
    <source>
        <dbReference type="EMBL" id="KAH0810584.1"/>
    </source>
</evidence>
<dbReference type="InterPro" id="IPR036477">
    <property type="entry name" value="Formyl_transf_N_sf"/>
</dbReference>
<dbReference type="UniPathway" id="UPA00074">
    <property type="reaction ID" value="UER00126"/>
</dbReference>
<evidence type="ECO:0000256" key="11">
    <source>
        <dbReference type="PROSITE-ProRule" id="PRU00043"/>
    </source>
</evidence>
<dbReference type="SUPFAM" id="SSF53328">
    <property type="entry name" value="Formyltransferase"/>
    <property type="match status" value="1"/>
</dbReference>
<feature type="domain" description="Cadherin" evidence="14">
    <location>
        <begin position="576"/>
        <end position="720"/>
    </location>
</feature>
<keyword evidence="5" id="KW-0658">Purine biosynthesis</keyword>
<dbReference type="InterPro" id="IPR002376">
    <property type="entry name" value="Formyl_transf_N"/>
</dbReference>
<dbReference type="GO" id="GO:0006189">
    <property type="term" value="P:'de novo' IMP biosynthetic process"/>
    <property type="evidence" value="ECO:0007669"/>
    <property type="project" value="UniProtKB-UniPathway"/>
</dbReference>
<sequence>MSLVGRGSWKVQSVPGGGVGSWISCRALGAPVGSWDLKQGDETELQKKWWEITGRESICWASPGVTWPRVLNPLASGDSRIATCAHQGFIKRGVRDMAAGSGVAGREYCEDQIDRYDRAAGLDIQDDADLSMPPAKEQNLMWQQNSYLGDPGIDFGATTQVPSLSGKGEEMDLFDLDQGGINQAELLRTFNCGVGGILIVDKKDEQEVIQIVAPHGAVAIGSEIKKTDEQVVIRNFSNVMEVKMKPFVPSLVSRISTKKRVGVLISGSGTNLQALTDSTQTSNIGAEIVLVMSNKDKVEGLKRAERANIPTKVIDHRNFPNREDFDKALLNELVGARVEIVCLAGFMRILTGEFTSKWKGKLINVHPALLPLCKGTHAQKQVVEAGVTVSGCTVHFVDETVDGGLIIVQEAVPVYVDGTEEMLTEKIKVAEHKAFPRALELITIRAIPELIKLLNHENQVVVSQAAMVVHQLSKKKEEDHYREVGQSENGCFGAPRQIQSKLSAFQWFSTVTHHGRFIVFTKYSTNPEVRTNRKMWSKSKLWTAIWRRNYIVYSMIEVVDSDKKPPSIEVVDHQNVITLKENENDFERSLISLAAKSNINDTSVAFELVKGKTIQTNKDQSFALSPSGLTSATITLARPLDYEKRKRHRIQIDCSCSKQRLTVRFCQYNSQKKKKKFYHVTVQARDSAPSTFFPNKNKPNSGHQMFQISIEDQNDNQPKFTKSIYEIFNISEMLANSGADEVLQGRYPSIIAYHCALPGTKKYLEKNPLKVTQFNRQNPAQWPGVSSEGCRFKIPSPHIPSASSTGDKSQRLTGPGPTSAPGLSPQTALGPTSDPLKGDLFPTPNPHMMDVPRFPSPNTSRGAKIGGGFVNVSPSGKQSPLELPNYCARGDNVPLNPNCTSTMSGNAKVSLFDPISSLAQMSNQRPGMMNFGSPSMQMMDMGGCHNMPDMDQDPGMMGMGMQGPPHGFHRNSPMASIRSLSQKLPGAFPNHMPMPRMMGRPPGPNPYNGANVQVKPNAPNTIQYLPAKPQVGNAPGHRGPPSLDFLQRFANPLTNMDSKMPTQNLQYFTNNGPMQGPGGTNQPYLLNIPMEGIKVETKDKAPSPYGGQMFETLSPPPPNFTQNVLPSIDMIHWNMPSTSVVNVLNI</sequence>
<dbReference type="Gene3D" id="3.90.650.10">
    <property type="entry name" value="PurM-like C-terminal domain"/>
    <property type="match status" value="1"/>
</dbReference>
<dbReference type="PANTHER" id="PTHR43369:SF2">
    <property type="entry name" value="PHOSPHORIBOSYLGLYCINAMIDE FORMYLTRANSFERASE"/>
    <property type="match status" value="1"/>
</dbReference>
<evidence type="ECO:0000256" key="2">
    <source>
        <dbReference type="ARBA" id="ARBA00005054"/>
    </source>
</evidence>
<feature type="repeat" description="ARM" evidence="12">
    <location>
        <begin position="445"/>
        <end position="480"/>
    </location>
</feature>
<evidence type="ECO:0000256" key="10">
    <source>
        <dbReference type="ARBA" id="ARBA00047664"/>
    </source>
</evidence>
<dbReference type="Pfam" id="PF00551">
    <property type="entry name" value="Formyl_trans_N"/>
    <property type="match status" value="1"/>
</dbReference>
<dbReference type="CDD" id="cd11304">
    <property type="entry name" value="Cadherin_repeat"/>
    <property type="match status" value="1"/>
</dbReference>
<comment type="subcellular location">
    <subcellularLocation>
        <location evidence="1">Membrane</location>
    </subcellularLocation>
</comment>
<evidence type="ECO:0000256" key="8">
    <source>
        <dbReference type="ARBA" id="ARBA00041324"/>
    </source>
</evidence>
<dbReference type="SUPFAM" id="SSF56042">
    <property type="entry name" value="PurM C-terminal domain-like"/>
    <property type="match status" value="1"/>
</dbReference>
<comment type="similarity">
    <text evidence="7">Belongs to the GART family.</text>
</comment>
<dbReference type="HAMAP" id="MF_01930">
    <property type="entry name" value="PurN"/>
    <property type="match status" value="1"/>
</dbReference>
<dbReference type="GO" id="GO:0005509">
    <property type="term" value="F:calcium ion binding"/>
    <property type="evidence" value="ECO:0007669"/>
    <property type="project" value="UniProtKB-UniRule"/>
</dbReference>
<dbReference type="GO" id="GO:0005886">
    <property type="term" value="C:plasma membrane"/>
    <property type="evidence" value="ECO:0007669"/>
    <property type="project" value="InterPro"/>
</dbReference>
<dbReference type="GO" id="GO:0007156">
    <property type="term" value="P:homophilic cell adhesion via plasma membrane adhesion molecules"/>
    <property type="evidence" value="ECO:0007669"/>
    <property type="project" value="InterPro"/>
</dbReference>
<name>A0A8J6H984_TENMO</name>
<dbReference type="Gene3D" id="2.60.40.60">
    <property type="entry name" value="Cadherins"/>
    <property type="match status" value="1"/>
</dbReference>
<evidence type="ECO:0000256" key="13">
    <source>
        <dbReference type="SAM" id="MobiDB-lite"/>
    </source>
</evidence>
<evidence type="ECO:0000256" key="9">
    <source>
        <dbReference type="ARBA" id="ARBA00041682"/>
    </source>
</evidence>
<keyword evidence="4" id="KW-0808">Transferase</keyword>
<comment type="pathway">
    <text evidence="2">Purine metabolism; IMP biosynthesis via de novo pathway; N(2)-formyl-N(1)-(5-phospho-D-ribosyl)glycinamide from N(1)-(5-phospho-D-ribosyl)glycinamide (10-formyl THF route): step 1/1.</text>
</comment>
<dbReference type="NCBIfam" id="TIGR00639">
    <property type="entry name" value="PurN"/>
    <property type="match status" value="1"/>
</dbReference>
<dbReference type="PROSITE" id="PS00232">
    <property type="entry name" value="CADHERIN_1"/>
    <property type="match status" value="1"/>
</dbReference>
<protein>
    <recommendedName>
        <fullName evidence="3">phosphoribosylglycinamide formyltransferase 1</fullName>
        <ecNumber evidence="3">2.1.2.2</ecNumber>
    </recommendedName>
    <alternativeName>
        <fullName evidence="9">5'-phosphoribosylglycinamide transformylase</fullName>
    </alternativeName>
    <alternativeName>
        <fullName evidence="8">GAR transformylase</fullName>
    </alternativeName>
</protein>
<dbReference type="PANTHER" id="PTHR43369">
    <property type="entry name" value="PHOSPHORIBOSYLGLYCINAMIDE FORMYLTRANSFERASE"/>
    <property type="match status" value="1"/>
</dbReference>
<proteinExistence type="inferred from homology"/>
<accession>A0A8J6H984</accession>
<feature type="region of interest" description="Disordered" evidence="13">
    <location>
        <begin position="779"/>
        <end position="845"/>
    </location>
</feature>
<evidence type="ECO:0000256" key="7">
    <source>
        <dbReference type="ARBA" id="ARBA00038440"/>
    </source>
</evidence>
<keyword evidence="16" id="KW-1185">Reference proteome</keyword>
<evidence type="ECO:0000256" key="5">
    <source>
        <dbReference type="ARBA" id="ARBA00022755"/>
    </source>
</evidence>
<dbReference type="GO" id="GO:0005737">
    <property type="term" value="C:cytoplasm"/>
    <property type="evidence" value="ECO:0007669"/>
    <property type="project" value="TreeGrafter"/>
</dbReference>
<evidence type="ECO:0000256" key="6">
    <source>
        <dbReference type="ARBA" id="ARBA00023136"/>
    </source>
</evidence>
<evidence type="ECO:0000313" key="16">
    <source>
        <dbReference type="Proteomes" id="UP000719412"/>
    </source>
</evidence>
<dbReference type="Gene3D" id="3.40.50.170">
    <property type="entry name" value="Formyl transferase, N-terminal domain"/>
    <property type="match status" value="1"/>
</dbReference>
<evidence type="ECO:0000256" key="12">
    <source>
        <dbReference type="PROSITE-ProRule" id="PRU00259"/>
    </source>
</evidence>